<protein>
    <submittedName>
        <fullName evidence="2">Uncharacterized protein</fullName>
    </submittedName>
</protein>
<name>V4HDF2_9EURY</name>
<evidence type="ECO:0000313" key="3">
    <source>
        <dbReference type="Proteomes" id="UP000017840"/>
    </source>
</evidence>
<evidence type="ECO:0000313" key="2">
    <source>
        <dbReference type="EMBL" id="ESP88098.1"/>
    </source>
</evidence>
<reference evidence="2 3" key="1">
    <citation type="journal article" date="2013" name="Genome Announc.">
        <title>Draft Genome Sequence of 'Candidatus Halobonum tyrrellensis' Strain G22, Isolated from the Hypersaline Waters of Lake Tyrrell, Australia.</title>
        <authorList>
            <person name="Ugalde J.A."/>
            <person name="Narasingarao P."/>
            <person name="Kuo S."/>
            <person name="Podell S."/>
            <person name="Allen E.E."/>
        </authorList>
    </citation>
    <scope>NUCLEOTIDE SEQUENCE [LARGE SCALE GENOMIC DNA]</scope>
    <source>
        <strain evidence="2 3">G22</strain>
    </source>
</reference>
<gene>
    <name evidence="2" type="ORF">K933_10422</name>
</gene>
<dbReference type="EMBL" id="ASGZ01000034">
    <property type="protein sequence ID" value="ESP88098.1"/>
    <property type="molecule type" value="Genomic_DNA"/>
</dbReference>
<keyword evidence="3" id="KW-1185">Reference proteome</keyword>
<sequence length="81" mass="8401">MTGELERGLTTSVSLGVEQIQRLVVAAESLADDQADFDPEFAAALQSDADALRRAASAGTVPADDEGEQSTTAEFTAALDD</sequence>
<dbReference type="Proteomes" id="UP000017840">
    <property type="component" value="Unassembled WGS sequence"/>
</dbReference>
<accession>V4HDF2</accession>
<organism evidence="2 3">
    <name type="scientific">Candidatus Halobonum tyrrellensis G22</name>
    <dbReference type="NCBI Taxonomy" id="1324957"/>
    <lineage>
        <taxon>Archaea</taxon>
        <taxon>Methanobacteriati</taxon>
        <taxon>Methanobacteriota</taxon>
        <taxon>Stenosarchaea group</taxon>
        <taxon>Halobacteria</taxon>
        <taxon>Halobacteriales</taxon>
        <taxon>Haloferacaceae</taxon>
        <taxon>Candidatus Halobonum</taxon>
    </lineage>
</organism>
<proteinExistence type="predicted"/>
<feature type="region of interest" description="Disordered" evidence="1">
    <location>
        <begin position="55"/>
        <end position="81"/>
    </location>
</feature>
<dbReference type="AlphaFoldDB" id="V4HDF2"/>
<comment type="caution">
    <text evidence="2">The sequence shown here is derived from an EMBL/GenBank/DDBJ whole genome shotgun (WGS) entry which is preliminary data.</text>
</comment>
<evidence type="ECO:0000256" key="1">
    <source>
        <dbReference type="SAM" id="MobiDB-lite"/>
    </source>
</evidence>
<dbReference type="RefSeq" id="WP_023394667.1">
    <property type="nucleotide sequence ID" value="NZ_ASGZ01000034.1"/>
</dbReference>